<gene>
    <name evidence="4" type="ORF">DGMP_15800</name>
</gene>
<keyword evidence="1 2" id="KW-0597">Phosphoprotein</keyword>
<organism evidence="4 5">
    <name type="scientific">Desulfomarina profundi</name>
    <dbReference type="NCBI Taxonomy" id="2772557"/>
    <lineage>
        <taxon>Bacteria</taxon>
        <taxon>Pseudomonadati</taxon>
        <taxon>Thermodesulfobacteriota</taxon>
        <taxon>Desulfobulbia</taxon>
        <taxon>Desulfobulbales</taxon>
        <taxon>Desulfobulbaceae</taxon>
        <taxon>Desulfomarina</taxon>
    </lineage>
</organism>
<dbReference type="EMBL" id="AP024086">
    <property type="protein sequence ID" value="BCL60887.1"/>
    <property type="molecule type" value="Genomic_DNA"/>
</dbReference>
<dbReference type="PROSITE" id="PS50110">
    <property type="entry name" value="RESPONSE_REGULATORY"/>
    <property type="match status" value="1"/>
</dbReference>
<dbReference type="SMART" id="SM00448">
    <property type="entry name" value="REC"/>
    <property type="match status" value="1"/>
</dbReference>
<proteinExistence type="predicted"/>
<protein>
    <submittedName>
        <fullName evidence="4">Transcriptional regulator</fullName>
    </submittedName>
</protein>
<name>A0A8D5FVX2_9BACT</name>
<accession>A0A8D5FVX2</accession>
<keyword evidence="5" id="KW-1185">Reference proteome</keyword>
<dbReference type="InterPro" id="IPR001789">
    <property type="entry name" value="Sig_transdc_resp-reg_receiver"/>
</dbReference>
<dbReference type="KEGG" id="dbk:DGMP_15800"/>
<dbReference type="AlphaFoldDB" id="A0A8D5FVX2"/>
<dbReference type="PANTHER" id="PTHR44591">
    <property type="entry name" value="STRESS RESPONSE REGULATOR PROTEIN 1"/>
    <property type="match status" value="1"/>
</dbReference>
<evidence type="ECO:0000313" key="5">
    <source>
        <dbReference type="Proteomes" id="UP000826725"/>
    </source>
</evidence>
<dbReference type="Pfam" id="PF00072">
    <property type="entry name" value="Response_reg"/>
    <property type="match status" value="1"/>
</dbReference>
<evidence type="ECO:0000259" key="3">
    <source>
        <dbReference type="PROSITE" id="PS50110"/>
    </source>
</evidence>
<reference evidence="4" key="1">
    <citation type="submission" date="2020-09" db="EMBL/GenBank/DDBJ databases">
        <title>Desulfogranum mesoprofundum gen. nov., sp. nov., a novel mesophilic, sulfate-reducing chemolithoautotroph isolated from a deep-sea hydrothermal vent chimney in the Suiyo Seamount.</title>
        <authorList>
            <person name="Hashimoto Y."/>
            <person name="Nakagawa S."/>
        </authorList>
    </citation>
    <scope>NUCLEOTIDE SEQUENCE</scope>
    <source>
        <strain evidence="4">KT2</strain>
    </source>
</reference>
<feature type="modified residue" description="4-aspartylphosphate" evidence="2">
    <location>
        <position position="51"/>
    </location>
</feature>
<dbReference type="PANTHER" id="PTHR44591:SF23">
    <property type="entry name" value="CHEY SUBFAMILY"/>
    <property type="match status" value="1"/>
</dbReference>
<feature type="domain" description="Response regulatory" evidence="3">
    <location>
        <begin position="2"/>
        <end position="119"/>
    </location>
</feature>
<evidence type="ECO:0000256" key="2">
    <source>
        <dbReference type="PROSITE-ProRule" id="PRU00169"/>
    </source>
</evidence>
<evidence type="ECO:0000313" key="4">
    <source>
        <dbReference type="EMBL" id="BCL60887.1"/>
    </source>
</evidence>
<dbReference type="RefSeq" id="WP_228856968.1">
    <property type="nucleotide sequence ID" value="NZ_AP024086.1"/>
</dbReference>
<dbReference type="Proteomes" id="UP000826725">
    <property type="component" value="Chromosome"/>
</dbReference>
<dbReference type="InterPro" id="IPR050595">
    <property type="entry name" value="Bact_response_regulator"/>
</dbReference>
<sequence length="131" mass="14749">MKILIIDDDEIIRELFRMWLERAGYEVYDAADGREGMAIQEKTPVDMLICDLIMPVQEGIETITLFNDKFPEIGIIAISGGGKIAPGSYLTIAEHLGAWKVFTKPVDMIQLMKDIEEWTVNRGVGDSSEQE</sequence>
<evidence type="ECO:0000256" key="1">
    <source>
        <dbReference type="ARBA" id="ARBA00022553"/>
    </source>
</evidence>
<dbReference type="GO" id="GO:0000160">
    <property type="term" value="P:phosphorelay signal transduction system"/>
    <property type="evidence" value="ECO:0007669"/>
    <property type="project" value="InterPro"/>
</dbReference>